<name>A0A7X1CC00_9LIST</name>
<comment type="caution">
    <text evidence="1">The sequence shown here is derived from an EMBL/GenBank/DDBJ whole genome shotgun (WGS) entry which is preliminary data.</text>
</comment>
<accession>A0A7X1CC00</accession>
<dbReference type="AlphaFoldDB" id="A0A7X1CC00"/>
<proteinExistence type="predicted"/>
<reference evidence="1 2" key="1">
    <citation type="submission" date="2020-03" db="EMBL/GenBank/DDBJ databases">
        <title>Soil Listeria distribution.</title>
        <authorList>
            <person name="Liao J."/>
            <person name="Wiedmann M."/>
        </authorList>
    </citation>
    <scope>NUCLEOTIDE SEQUENCE [LARGE SCALE GENOMIC DNA]</scope>
    <source>
        <strain evidence="1 2">FSL L7-1547</strain>
    </source>
</reference>
<dbReference type="RefSeq" id="WP_185417430.1">
    <property type="nucleotide sequence ID" value="NZ_JAARNA010000001.1"/>
</dbReference>
<dbReference type="EMBL" id="JAASTX010000009">
    <property type="protein sequence ID" value="MBC1491929.1"/>
    <property type="molecule type" value="Genomic_DNA"/>
</dbReference>
<sequence>MVHDYKIESIMEDLIEKGLPENLVPEVEQLLINSHAKAEKWEKQYKELSVKHSWCGSPESMGR</sequence>
<organism evidence="1 2">
    <name type="scientific">Listeria booriae</name>
    <dbReference type="NCBI Taxonomy" id="1552123"/>
    <lineage>
        <taxon>Bacteria</taxon>
        <taxon>Bacillati</taxon>
        <taxon>Bacillota</taxon>
        <taxon>Bacilli</taxon>
        <taxon>Bacillales</taxon>
        <taxon>Listeriaceae</taxon>
        <taxon>Listeria</taxon>
    </lineage>
</organism>
<gene>
    <name evidence="1" type="ORF">HCI99_08800</name>
</gene>
<dbReference type="Proteomes" id="UP000533953">
    <property type="component" value="Unassembled WGS sequence"/>
</dbReference>
<evidence type="ECO:0000313" key="2">
    <source>
        <dbReference type="Proteomes" id="UP000533953"/>
    </source>
</evidence>
<evidence type="ECO:0000313" key="1">
    <source>
        <dbReference type="EMBL" id="MBC1491929.1"/>
    </source>
</evidence>
<protein>
    <submittedName>
        <fullName evidence="1">Uncharacterized protein</fullName>
    </submittedName>
</protein>